<organism evidence="2 3">
    <name type="scientific">Paraglomus occultum</name>
    <dbReference type="NCBI Taxonomy" id="144539"/>
    <lineage>
        <taxon>Eukaryota</taxon>
        <taxon>Fungi</taxon>
        <taxon>Fungi incertae sedis</taxon>
        <taxon>Mucoromycota</taxon>
        <taxon>Glomeromycotina</taxon>
        <taxon>Glomeromycetes</taxon>
        <taxon>Paraglomerales</taxon>
        <taxon>Paraglomeraceae</taxon>
        <taxon>Paraglomus</taxon>
    </lineage>
</organism>
<evidence type="ECO:0000313" key="2">
    <source>
        <dbReference type="EMBL" id="CAG8644641.1"/>
    </source>
</evidence>
<dbReference type="InterPro" id="IPR018874">
    <property type="entry name" value="Phage_Mx8_p63_C"/>
</dbReference>
<feature type="non-terminal residue" evidence="2">
    <location>
        <position position="188"/>
    </location>
</feature>
<sequence length="188" mass="21666">MKDINTKKRKIKYEGELDLAGHKLYCYVLEDGERGFSTRSTQEVLGIVDKDGKQKWSANRLGKFLSQKSLQPTFTEEKGLIYENLPEGVLEKIKEKTPKTKGGHWRYKFHQSLTPEVGKEHLKKVIYTVEALAKISKDKNQFLRLVKKVYHPKKDLSSYIDIEAMDDSKETKVDKVLGALLKTPKPKK</sequence>
<protein>
    <submittedName>
        <fullName evidence="2">464_t:CDS:1</fullName>
    </submittedName>
</protein>
<reference evidence="2" key="1">
    <citation type="submission" date="2021-06" db="EMBL/GenBank/DDBJ databases">
        <authorList>
            <person name="Kallberg Y."/>
            <person name="Tangrot J."/>
            <person name="Rosling A."/>
        </authorList>
    </citation>
    <scope>NUCLEOTIDE SEQUENCE</scope>
    <source>
        <strain evidence="2">IA702</strain>
    </source>
</reference>
<comment type="caution">
    <text evidence="2">The sequence shown here is derived from an EMBL/GenBank/DDBJ whole genome shotgun (WGS) entry which is preliminary data.</text>
</comment>
<proteinExistence type="predicted"/>
<evidence type="ECO:0000313" key="3">
    <source>
        <dbReference type="Proteomes" id="UP000789572"/>
    </source>
</evidence>
<dbReference type="OrthoDB" id="10052789at2759"/>
<gene>
    <name evidence="2" type="ORF">POCULU_LOCUS9613</name>
</gene>
<keyword evidence="3" id="KW-1185">Reference proteome</keyword>
<feature type="domain" description="Bacteriophage Mx8 p63 C-terminal" evidence="1">
    <location>
        <begin position="78"/>
        <end position="122"/>
    </location>
</feature>
<dbReference type="AlphaFoldDB" id="A0A9N9DMG7"/>
<dbReference type="EMBL" id="CAJVPJ010003773">
    <property type="protein sequence ID" value="CAG8644641.1"/>
    <property type="molecule type" value="Genomic_DNA"/>
</dbReference>
<evidence type="ECO:0000259" key="1">
    <source>
        <dbReference type="Pfam" id="PF10546"/>
    </source>
</evidence>
<dbReference type="Pfam" id="PF10546">
    <property type="entry name" value="P63C"/>
    <property type="match status" value="1"/>
</dbReference>
<name>A0A9N9DMG7_9GLOM</name>
<dbReference type="Proteomes" id="UP000789572">
    <property type="component" value="Unassembled WGS sequence"/>
</dbReference>
<accession>A0A9N9DMG7</accession>